<dbReference type="EMBL" id="JADCNM010000002">
    <property type="protein sequence ID" value="KAG0495201.1"/>
    <property type="molecule type" value="Genomic_DNA"/>
</dbReference>
<evidence type="ECO:0000313" key="3">
    <source>
        <dbReference type="EMBL" id="KAG0495201.1"/>
    </source>
</evidence>
<dbReference type="PROSITE" id="PS51257">
    <property type="entry name" value="PROKAR_LIPOPROTEIN"/>
    <property type="match status" value="1"/>
</dbReference>
<proteinExistence type="predicted"/>
<dbReference type="Proteomes" id="UP000636800">
    <property type="component" value="Chromosome 2"/>
</dbReference>
<keyword evidence="4" id="KW-1185">Reference proteome</keyword>
<keyword evidence="1" id="KW-0472">Membrane</keyword>
<dbReference type="Proteomes" id="UP000639772">
    <property type="component" value="Unassembled WGS sequence"/>
</dbReference>
<evidence type="ECO:0000313" key="4">
    <source>
        <dbReference type="Proteomes" id="UP000636800"/>
    </source>
</evidence>
<keyword evidence="1" id="KW-0812">Transmembrane</keyword>
<sequence length="57" mass="6066">MARCRVHHAWQALFAAGSATGACAKCATHVNYYSGVLWTAVSVGVIAVRVYQVARVS</sequence>
<evidence type="ECO:0000256" key="1">
    <source>
        <dbReference type="SAM" id="Phobius"/>
    </source>
</evidence>
<name>A0A835RW12_VANPL</name>
<reference evidence="4 5" key="1">
    <citation type="journal article" date="2020" name="Nat. Food">
        <title>A phased Vanilla planifolia genome enables genetic improvement of flavour and production.</title>
        <authorList>
            <person name="Hasing T."/>
            <person name="Tang H."/>
            <person name="Brym M."/>
            <person name="Khazi F."/>
            <person name="Huang T."/>
            <person name="Chambers A.H."/>
        </authorList>
    </citation>
    <scope>NUCLEOTIDE SEQUENCE [LARGE SCALE GENOMIC DNA]</scope>
    <source>
        <tissue evidence="2">Leaf</tissue>
    </source>
</reference>
<keyword evidence="1" id="KW-1133">Transmembrane helix</keyword>
<organism evidence="2 4">
    <name type="scientific">Vanilla planifolia</name>
    <name type="common">Vanilla</name>
    <dbReference type="NCBI Taxonomy" id="51239"/>
    <lineage>
        <taxon>Eukaryota</taxon>
        <taxon>Viridiplantae</taxon>
        <taxon>Streptophyta</taxon>
        <taxon>Embryophyta</taxon>
        <taxon>Tracheophyta</taxon>
        <taxon>Spermatophyta</taxon>
        <taxon>Magnoliopsida</taxon>
        <taxon>Liliopsida</taxon>
        <taxon>Asparagales</taxon>
        <taxon>Orchidaceae</taxon>
        <taxon>Vanilloideae</taxon>
        <taxon>Vanilleae</taxon>
        <taxon>Vanilla</taxon>
    </lineage>
</organism>
<evidence type="ECO:0000313" key="5">
    <source>
        <dbReference type="Proteomes" id="UP000639772"/>
    </source>
</evidence>
<comment type="caution">
    <text evidence="2">The sequence shown here is derived from an EMBL/GenBank/DDBJ whole genome shotgun (WGS) entry which is preliminary data.</text>
</comment>
<evidence type="ECO:0000313" key="2">
    <source>
        <dbReference type="EMBL" id="KAG0493098.1"/>
    </source>
</evidence>
<dbReference type="AlphaFoldDB" id="A0A835RW12"/>
<dbReference type="EMBL" id="JADCNL010000002">
    <property type="protein sequence ID" value="KAG0493098.1"/>
    <property type="molecule type" value="Genomic_DNA"/>
</dbReference>
<accession>A0A835RW12</accession>
<protein>
    <submittedName>
        <fullName evidence="2">Uncharacterized protein</fullName>
    </submittedName>
</protein>
<gene>
    <name evidence="3" type="ORF">HPP92_006195</name>
    <name evidence="2" type="ORF">HPP92_006496</name>
</gene>
<feature type="transmembrane region" description="Helical" evidence="1">
    <location>
        <begin position="34"/>
        <end position="51"/>
    </location>
</feature>